<comment type="caution">
    <text evidence="3">The sequence shown here is derived from an EMBL/GenBank/DDBJ whole genome shotgun (WGS) entry which is preliminary data.</text>
</comment>
<dbReference type="RefSeq" id="WP_063774475.1">
    <property type="nucleotide sequence ID" value="NZ_JAVRFJ010000013.1"/>
</dbReference>
<dbReference type="EMBL" id="JAVRFJ010000013">
    <property type="protein sequence ID" value="MDT0569045.1"/>
    <property type="molecule type" value="Genomic_DNA"/>
</dbReference>
<keyword evidence="1" id="KW-0808">Transferase</keyword>
<evidence type="ECO:0000256" key="1">
    <source>
        <dbReference type="ARBA" id="ARBA00022679"/>
    </source>
</evidence>
<dbReference type="InterPro" id="IPR017795">
    <property type="entry name" value="ABBA_NscD-like"/>
</dbReference>
<gene>
    <name evidence="3" type="ORF">RM704_16465</name>
</gene>
<feature type="region of interest" description="Disordered" evidence="2">
    <location>
        <begin position="12"/>
        <end position="37"/>
    </location>
</feature>
<protein>
    <submittedName>
        <fullName evidence="3">Tryptophan dimethylallyltransferase family protein</fullName>
    </submittedName>
</protein>
<proteinExistence type="predicted"/>
<evidence type="ECO:0000313" key="4">
    <source>
        <dbReference type="Proteomes" id="UP001180737"/>
    </source>
</evidence>
<dbReference type="Proteomes" id="UP001180737">
    <property type="component" value="Unassembled WGS sequence"/>
</dbReference>
<accession>A0ABU2YXJ6</accession>
<feature type="region of interest" description="Disordered" evidence="2">
    <location>
        <begin position="389"/>
        <end position="437"/>
    </location>
</feature>
<name>A0ABU2YXJ6_9ACTN</name>
<dbReference type="SFLD" id="SFLDS00036">
    <property type="entry name" value="Aromatic_Prenyltransferase"/>
    <property type="match status" value="1"/>
</dbReference>
<sequence>MNAYTRHCAYRPGAGAATPPPFPASDPVGETERRGTPDRLGYFTAAQLGRLCEVAGIDAWQRTTHQQVLTELLGPAAALPLDGPPPSPSFVSDDHTPVEFSLSFPADAAPVLRVLVDPGFAARSLRNNARTAWAAVGRLAAQWGIGLGELTRLSDLFLPPEPHGPLTLWCALELRPTGPTGVKLYLNPGARGVERAMETVAEAMTRLGHARAFEPVRRYVAARSPERCDFMFFALDVGPWTEPRVKVYVVHPGATAADAAEAARPVPGASPERVADLCRLVGGDGTFDRLPLVSCYSFTGADTHHPTGHGLHVPVRAYVRDDRAARDRAVRLLRQYGVPTAPLDRALAALTARPLTAGVGLISYLSLVQAGRQAPRITTYFSSEAYRVLPPRGDTAPQSPAKARPAKPGSADSGPADPGPTPPRSTEPGPTASRTTD</sequence>
<organism evidence="3 4">
    <name type="scientific">Streptomyces gottesmaniae</name>
    <dbReference type="NCBI Taxonomy" id="3075518"/>
    <lineage>
        <taxon>Bacteria</taxon>
        <taxon>Bacillati</taxon>
        <taxon>Actinomycetota</taxon>
        <taxon>Actinomycetes</taxon>
        <taxon>Kitasatosporales</taxon>
        <taxon>Streptomycetaceae</taxon>
        <taxon>Streptomyces</taxon>
    </lineage>
</organism>
<dbReference type="Pfam" id="PF11991">
    <property type="entry name" value="Trp_DMAT"/>
    <property type="match status" value="1"/>
</dbReference>
<evidence type="ECO:0000313" key="3">
    <source>
        <dbReference type="EMBL" id="MDT0569045.1"/>
    </source>
</evidence>
<evidence type="ECO:0000256" key="2">
    <source>
        <dbReference type="SAM" id="MobiDB-lite"/>
    </source>
</evidence>
<keyword evidence="4" id="KW-1185">Reference proteome</keyword>
<dbReference type="PANTHER" id="PTHR40627:SF3">
    <property type="entry name" value="PRENYLTRANSFERASE ASQH2-RELATED"/>
    <property type="match status" value="1"/>
</dbReference>
<reference evidence="3" key="1">
    <citation type="submission" date="2024-05" db="EMBL/GenBank/DDBJ databases">
        <title>30 novel species of actinomycetes from the DSMZ collection.</title>
        <authorList>
            <person name="Nouioui I."/>
        </authorList>
    </citation>
    <scope>NUCLEOTIDE SEQUENCE</scope>
    <source>
        <strain evidence="3">DSM 3412</strain>
    </source>
</reference>
<dbReference type="InterPro" id="IPR033964">
    <property type="entry name" value="ABBA"/>
</dbReference>
<dbReference type="PANTHER" id="PTHR40627">
    <property type="entry name" value="INDOLE PRENYLTRANSFERASE TDIB-RELATED"/>
    <property type="match status" value="1"/>
</dbReference>
<dbReference type="SFLD" id="SFLDG01162">
    <property type="entry name" value="I"/>
    <property type="match status" value="1"/>
</dbReference>